<dbReference type="CDD" id="cd09272">
    <property type="entry name" value="RNase_HI_RT_Ty1"/>
    <property type="match status" value="1"/>
</dbReference>
<organism evidence="1 2">
    <name type="scientific">Stylosanthes scabra</name>
    <dbReference type="NCBI Taxonomy" id="79078"/>
    <lineage>
        <taxon>Eukaryota</taxon>
        <taxon>Viridiplantae</taxon>
        <taxon>Streptophyta</taxon>
        <taxon>Embryophyta</taxon>
        <taxon>Tracheophyta</taxon>
        <taxon>Spermatophyta</taxon>
        <taxon>Magnoliopsida</taxon>
        <taxon>eudicotyledons</taxon>
        <taxon>Gunneridae</taxon>
        <taxon>Pentapetalae</taxon>
        <taxon>rosids</taxon>
        <taxon>fabids</taxon>
        <taxon>Fabales</taxon>
        <taxon>Fabaceae</taxon>
        <taxon>Papilionoideae</taxon>
        <taxon>50 kb inversion clade</taxon>
        <taxon>dalbergioids sensu lato</taxon>
        <taxon>Dalbergieae</taxon>
        <taxon>Pterocarpus clade</taxon>
        <taxon>Stylosanthes</taxon>
    </lineage>
</organism>
<dbReference type="SUPFAM" id="SSF56672">
    <property type="entry name" value="DNA/RNA polymerases"/>
    <property type="match status" value="1"/>
</dbReference>
<dbReference type="PANTHER" id="PTHR11439">
    <property type="entry name" value="GAG-POL-RELATED RETROTRANSPOSON"/>
    <property type="match status" value="1"/>
</dbReference>
<dbReference type="Proteomes" id="UP001341840">
    <property type="component" value="Unassembled WGS sequence"/>
</dbReference>
<dbReference type="InterPro" id="IPR043502">
    <property type="entry name" value="DNA/RNA_pol_sf"/>
</dbReference>
<reference evidence="1 2" key="1">
    <citation type="journal article" date="2023" name="Plants (Basel)">
        <title>Bridging the Gap: Combining Genomics and Transcriptomics Approaches to Understand Stylosanthes scabra, an Orphan Legume from the Brazilian Caatinga.</title>
        <authorList>
            <person name="Ferreira-Neto J.R.C."/>
            <person name="da Silva M.D."/>
            <person name="Binneck E."/>
            <person name="de Melo N.F."/>
            <person name="da Silva R.H."/>
            <person name="de Melo A.L.T.M."/>
            <person name="Pandolfi V."/>
            <person name="Bustamante F.O."/>
            <person name="Brasileiro-Vidal A.C."/>
            <person name="Benko-Iseppon A.M."/>
        </authorList>
    </citation>
    <scope>NUCLEOTIDE SEQUENCE [LARGE SCALE GENOMIC DNA]</scope>
    <source>
        <tissue evidence="1">Leaves</tissue>
    </source>
</reference>
<sequence length="272" mass="30892">MQNSNPMPTPMLSSTKLTSQGNDYYEDPTSYRSLVGGLQYATLTHPEIAFSVNRVSQFMHQPQQQHWKALKRILRYLSGKARHGILFTKSTDFHLLAFSDADWANDLDDRRSTSGYCIYLGNNPIFWSTRKQNTMSRSSTEAKYRCLADTHAELLWIQKLLKELQINSSVPPTIYYDSLGAVLLAENHVLHSRSKHFEVDLHFVQSRVAKKELFVVHIPTQSQVADILTKPLPAPSFEKFSDKLRLQSLSTLNLRGTVESIESSCKSVSVAN</sequence>
<gene>
    <name evidence="1" type="ORF">PIB30_116775</name>
</gene>
<dbReference type="EMBL" id="JASCZI010241668">
    <property type="protein sequence ID" value="MED6204122.1"/>
    <property type="molecule type" value="Genomic_DNA"/>
</dbReference>
<keyword evidence="2" id="KW-1185">Reference proteome</keyword>
<evidence type="ECO:0000313" key="2">
    <source>
        <dbReference type="Proteomes" id="UP001341840"/>
    </source>
</evidence>
<proteinExistence type="predicted"/>
<accession>A0ABU6Y0U2</accession>
<protein>
    <submittedName>
        <fullName evidence="1">Uncharacterized protein</fullName>
    </submittedName>
</protein>
<evidence type="ECO:0000313" key="1">
    <source>
        <dbReference type="EMBL" id="MED6204122.1"/>
    </source>
</evidence>
<dbReference type="PANTHER" id="PTHR11439:SF455">
    <property type="entry name" value="RLK (RECEPTOR-LIKE PROTEIN KINASE) 8, PUTATIVE-RELATED"/>
    <property type="match status" value="1"/>
</dbReference>
<name>A0ABU6Y0U2_9FABA</name>
<comment type="caution">
    <text evidence="1">The sequence shown here is derived from an EMBL/GenBank/DDBJ whole genome shotgun (WGS) entry which is preliminary data.</text>
</comment>